<dbReference type="Proteomes" id="UP000008672">
    <property type="component" value="Unassembled WGS sequence"/>
</dbReference>
<feature type="region of interest" description="Disordered" evidence="2">
    <location>
        <begin position="79"/>
        <end position="99"/>
    </location>
</feature>
<feature type="domain" description="Nuclear receptor-binding factor 2 C-terminal" evidence="3">
    <location>
        <begin position="92"/>
        <end position="291"/>
    </location>
</feature>
<keyword evidence="1" id="KW-0175">Coiled coil</keyword>
<accession>H3AWK6</accession>
<evidence type="ECO:0000313" key="6">
    <source>
        <dbReference type="Proteomes" id="UP000008672"/>
    </source>
</evidence>
<dbReference type="SUPFAM" id="SSF140361">
    <property type="entry name" value="MIT domain-like"/>
    <property type="match status" value="1"/>
</dbReference>
<dbReference type="Gene3D" id="1.20.58.80">
    <property type="entry name" value="Phosphotransferase system, lactose/cellobiose-type IIA subunit"/>
    <property type="match status" value="1"/>
</dbReference>
<evidence type="ECO:0000256" key="2">
    <source>
        <dbReference type="SAM" id="MobiDB-lite"/>
    </source>
</evidence>
<reference evidence="6" key="1">
    <citation type="submission" date="2011-08" db="EMBL/GenBank/DDBJ databases">
        <title>The draft genome of Latimeria chalumnae.</title>
        <authorList>
            <person name="Di Palma F."/>
            <person name="Alfoldi J."/>
            <person name="Johnson J."/>
            <person name="Berlin A."/>
            <person name="Gnerre S."/>
            <person name="Jaffe D."/>
            <person name="MacCallum I."/>
            <person name="Young S."/>
            <person name="Walker B.J."/>
            <person name="Lander E."/>
            <person name="Lindblad-Toh K."/>
        </authorList>
    </citation>
    <scope>NUCLEOTIDE SEQUENCE [LARGE SCALE GENOMIC DNA]</scope>
    <source>
        <strain evidence="6">Wild caught</strain>
    </source>
</reference>
<proteinExistence type="predicted"/>
<feature type="coiled-coil region" evidence="1">
    <location>
        <begin position="174"/>
        <end position="215"/>
    </location>
</feature>
<dbReference type="InterPro" id="IPR033393">
    <property type="entry name" value="NRBF2_MIT"/>
</dbReference>
<dbReference type="PANTHER" id="PTHR14964:SF2">
    <property type="entry name" value="NUCLEAR RECEPTOR-BINDING FACTOR 2"/>
    <property type="match status" value="1"/>
</dbReference>
<sequence length="297" mass="34101">TEVKESCCPMAHQQNRKAERLLAAGKYEEAIACHTKAAECLTEAMRLTKSEQAQLSLELQRESHIKQQRLIQEKWKRARRDERQRAQLQPTSTDLDMTTHLQSLPKVFAEEADGKKVLRSSNERYSPVKEQYLRKMQYVFDRDPDTLLFLLENREVQTEACQGSKAPKDDKTRIEEQETKIAELKRLVELLLAENERLMKENHRLKGENARLQKVPIEKELDVDADFVEKSELWALPQSSKSPTSTAPTWQNLTGEAGKAKDIVVLNLPPLDIPLPDLPPLELPEDIQCDLKELLDG</sequence>
<keyword evidence="6" id="KW-1185">Reference proteome</keyword>
<dbReference type="InParanoid" id="H3AWK6"/>
<dbReference type="FunCoup" id="H3AWK6">
    <property type="interactions" value="2705"/>
</dbReference>
<dbReference type="PANTHER" id="PTHR14964">
    <property type="entry name" value="NUCLEAR RECEPTOR BINDING FACTOR 2"/>
    <property type="match status" value="1"/>
</dbReference>
<dbReference type="EMBL" id="AFYH01087371">
    <property type="status" value="NOT_ANNOTATED_CDS"/>
    <property type="molecule type" value="Genomic_DNA"/>
</dbReference>
<organism evidence="5 6">
    <name type="scientific">Latimeria chalumnae</name>
    <name type="common">Coelacanth</name>
    <dbReference type="NCBI Taxonomy" id="7897"/>
    <lineage>
        <taxon>Eukaryota</taxon>
        <taxon>Metazoa</taxon>
        <taxon>Chordata</taxon>
        <taxon>Craniata</taxon>
        <taxon>Vertebrata</taxon>
        <taxon>Euteleostomi</taxon>
        <taxon>Coelacanthiformes</taxon>
        <taxon>Coelacanthidae</taxon>
        <taxon>Latimeria</taxon>
    </lineage>
</organism>
<dbReference type="OMA" id="KCHETVA"/>
<dbReference type="GeneTree" id="ENSGT00390000000984"/>
<reference evidence="5" key="3">
    <citation type="submission" date="2025-09" db="UniProtKB">
        <authorList>
            <consortium name="Ensembl"/>
        </authorList>
    </citation>
    <scope>IDENTIFICATION</scope>
</reference>
<feature type="compositionally biased region" description="Polar residues" evidence="2">
    <location>
        <begin position="86"/>
        <end position="99"/>
    </location>
</feature>
<evidence type="ECO:0000313" key="5">
    <source>
        <dbReference type="Ensembl" id="ENSLACP00000014027.1"/>
    </source>
</evidence>
<evidence type="ECO:0000259" key="4">
    <source>
        <dbReference type="Pfam" id="PF17169"/>
    </source>
</evidence>
<feature type="domain" description="Nuclear receptor-binding factor 2 MIT" evidence="4">
    <location>
        <begin position="5"/>
        <end position="86"/>
    </location>
</feature>
<dbReference type="EMBL" id="AFYH01087372">
    <property type="status" value="NOT_ANNOTATED_CDS"/>
    <property type="molecule type" value="Genomic_DNA"/>
</dbReference>
<dbReference type="Pfam" id="PF08961">
    <property type="entry name" value="NRBF2"/>
    <property type="match status" value="1"/>
</dbReference>
<protein>
    <submittedName>
        <fullName evidence="5">Nuclear receptor binding factor 2</fullName>
    </submittedName>
</protein>
<dbReference type="Ensembl" id="ENSLACT00000014126.1">
    <property type="protein sequence ID" value="ENSLACP00000014027.1"/>
    <property type="gene ID" value="ENSLACG00000012346.2"/>
</dbReference>
<gene>
    <name evidence="5" type="primary">NRBF2</name>
</gene>
<dbReference type="EMBL" id="AFYH01087370">
    <property type="status" value="NOT_ANNOTATED_CDS"/>
    <property type="molecule type" value="Genomic_DNA"/>
</dbReference>
<reference evidence="5" key="2">
    <citation type="submission" date="2025-08" db="UniProtKB">
        <authorList>
            <consortium name="Ensembl"/>
        </authorList>
    </citation>
    <scope>IDENTIFICATION</scope>
</reference>
<dbReference type="InterPro" id="IPR015056">
    <property type="entry name" value="NRBF2_C"/>
</dbReference>
<dbReference type="Pfam" id="PF17169">
    <property type="entry name" value="NRBF2_MIT"/>
    <property type="match status" value="1"/>
</dbReference>
<evidence type="ECO:0000256" key="1">
    <source>
        <dbReference type="SAM" id="Coils"/>
    </source>
</evidence>
<dbReference type="GO" id="GO:0006914">
    <property type="term" value="P:autophagy"/>
    <property type="evidence" value="ECO:0007669"/>
    <property type="project" value="InterPro"/>
</dbReference>
<name>H3AWK6_LATCH</name>
<evidence type="ECO:0000259" key="3">
    <source>
        <dbReference type="Pfam" id="PF08961"/>
    </source>
</evidence>
<dbReference type="Bgee" id="ENSLACG00000012346">
    <property type="expression patterns" value="Expressed in pectoral fin and 5 other cell types or tissues"/>
</dbReference>
<dbReference type="InterPro" id="IPR039679">
    <property type="entry name" value="NRBF2"/>
</dbReference>
<dbReference type="AlphaFoldDB" id="H3AWK6"/>